<accession>A0ACC2RXH2</accession>
<gene>
    <name evidence="1" type="ORF">DSO57_1011488</name>
</gene>
<protein>
    <submittedName>
        <fullName evidence="1">Uncharacterized protein</fullName>
    </submittedName>
</protein>
<proteinExistence type="predicted"/>
<keyword evidence="2" id="KW-1185">Reference proteome</keyword>
<organism evidence="1 2">
    <name type="scientific">Entomophthora muscae</name>
    <dbReference type="NCBI Taxonomy" id="34485"/>
    <lineage>
        <taxon>Eukaryota</taxon>
        <taxon>Fungi</taxon>
        <taxon>Fungi incertae sedis</taxon>
        <taxon>Zoopagomycota</taxon>
        <taxon>Entomophthoromycotina</taxon>
        <taxon>Entomophthoromycetes</taxon>
        <taxon>Entomophthorales</taxon>
        <taxon>Entomophthoraceae</taxon>
        <taxon>Entomophthora</taxon>
    </lineage>
</organism>
<sequence>MRELDKLLKGLDSAIAEIIEIDLKVKEKVKAVILTGDKIDKVFAKALMTKILDTPEKTIERLLNIQKMVFEGIQLKHLPSLCHFFFKKQVFFLKKIKSFCPLCAICLNR</sequence>
<evidence type="ECO:0000313" key="1">
    <source>
        <dbReference type="EMBL" id="KAJ9054698.1"/>
    </source>
</evidence>
<dbReference type="EMBL" id="QTSX02006429">
    <property type="protein sequence ID" value="KAJ9054698.1"/>
    <property type="molecule type" value="Genomic_DNA"/>
</dbReference>
<evidence type="ECO:0000313" key="2">
    <source>
        <dbReference type="Proteomes" id="UP001165960"/>
    </source>
</evidence>
<reference evidence="1" key="1">
    <citation type="submission" date="2022-04" db="EMBL/GenBank/DDBJ databases">
        <title>Genome of the entomopathogenic fungus Entomophthora muscae.</title>
        <authorList>
            <person name="Elya C."/>
            <person name="Lovett B.R."/>
            <person name="Lee E."/>
            <person name="Macias A.M."/>
            <person name="Hajek A.E."/>
            <person name="De Bivort B.L."/>
            <person name="Kasson M.T."/>
            <person name="De Fine Licht H.H."/>
            <person name="Stajich J.E."/>
        </authorList>
    </citation>
    <scope>NUCLEOTIDE SEQUENCE</scope>
    <source>
        <strain evidence="1">Berkeley</strain>
    </source>
</reference>
<comment type="caution">
    <text evidence="1">The sequence shown here is derived from an EMBL/GenBank/DDBJ whole genome shotgun (WGS) entry which is preliminary data.</text>
</comment>
<name>A0ACC2RXH2_9FUNG</name>
<dbReference type="Proteomes" id="UP001165960">
    <property type="component" value="Unassembled WGS sequence"/>
</dbReference>